<dbReference type="InterPro" id="IPR008391">
    <property type="entry name" value="AXE1_dom"/>
</dbReference>
<gene>
    <name evidence="3" type="ORF">WDZ17_09850</name>
</gene>
<feature type="domain" description="Acetyl xylan esterase" evidence="2">
    <location>
        <begin position="3"/>
        <end position="318"/>
    </location>
</feature>
<accession>A0ABU8RKK2</accession>
<comment type="caution">
    <text evidence="3">The sequence shown here is derived from an EMBL/GenBank/DDBJ whole genome shotgun (WGS) entry which is preliminary data.</text>
</comment>
<evidence type="ECO:0000313" key="4">
    <source>
        <dbReference type="Proteomes" id="UP001387100"/>
    </source>
</evidence>
<dbReference type="InterPro" id="IPR039069">
    <property type="entry name" value="CE7"/>
</dbReference>
<dbReference type="EMBL" id="JBBIAA010000009">
    <property type="protein sequence ID" value="MEJ5945593.1"/>
    <property type="molecule type" value="Genomic_DNA"/>
</dbReference>
<dbReference type="PANTHER" id="PTHR40111">
    <property type="entry name" value="CEPHALOSPORIN-C DEACETYLASE"/>
    <property type="match status" value="1"/>
</dbReference>
<evidence type="ECO:0000256" key="1">
    <source>
        <dbReference type="SAM" id="MobiDB-lite"/>
    </source>
</evidence>
<dbReference type="Proteomes" id="UP001387100">
    <property type="component" value="Unassembled WGS sequence"/>
</dbReference>
<dbReference type="Gene3D" id="3.40.50.1820">
    <property type="entry name" value="alpha/beta hydrolase"/>
    <property type="match status" value="1"/>
</dbReference>
<keyword evidence="4" id="KW-1185">Reference proteome</keyword>
<evidence type="ECO:0000259" key="2">
    <source>
        <dbReference type="Pfam" id="PF05448"/>
    </source>
</evidence>
<organism evidence="3 4">
    <name type="scientific">Pseudokineococcus basanitobsidens</name>
    <dbReference type="NCBI Taxonomy" id="1926649"/>
    <lineage>
        <taxon>Bacteria</taxon>
        <taxon>Bacillati</taxon>
        <taxon>Actinomycetota</taxon>
        <taxon>Actinomycetes</taxon>
        <taxon>Kineosporiales</taxon>
        <taxon>Kineosporiaceae</taxon>
        <taxon>Pseudokineococcus</taxon>
    </lineage>
</organism>
<protein>
    <submittedName>
        <fullName evidence="3">Acetylxylan esterase</fullName>
    </submittedName>
</protein>
<name>A0ABU8RKK2_9ACTN</name>
<dbReference type="RefSeq" id="WP_339574978.1">
    <property type="nucleotide sequence ID" value="NZ_JBBIAA010000009.1"/>
</dbReference>
<proteinExistence type="predicted"/>
<dbReference type="InterPro" id="IPR029058">
    <property type="entry name" value="AB_hydrolase_fold"/>
</dbReference>
<dbReference type="PANTHER" id="PTHR40111:SF1">
    <property type="entry name" value="CEPHALOSPORIN-C DEACETYLASE"/>
    <property type="match status" value="1"/>
</dbReference>
<evidence type="ECO:0000313" key="3">
    <source>
        <dbReference type="EMBL" id="MEJ5945593.1"/>
    </source>
</evidence>
<dbReference type="Pfam" id="PF05448">
    <property type="entry name" value="AXE1"/>
    <property type="match status" value="1"/>
</dbReference>
<reference evidence="3 4" key="1">
    <citation type="journal article" date="2017" name="Int. J. Syst. Evol. Microbiol.">
        <title>Pseudokineococcus basanitobsidens sp. nov., isolated from volcanic rock.</title>
        <authorList>
            <person name="Lee D.W."/>
            <person name="Park M.Y."/>
            <person name="Kim J.J."/>
            <person name="Kim B.S."/>
        </authorList>
    </citation>
    <scope>NUCLEOTIDE SEQUENCE [LARGE SCALE GENOMIC DNA]</scope>
    <source>
        <strain evidence="3 4">DSM 103726</strain>
    </source>
</reference>
<sequence>METDLPEAELWAHRSSQTEPDGLDAFWAGTLARSRAAGGEVRLEPVGTVLRTVEVDDVTFPGYDGEPVRAWLRRPVTALRGDGPLPVVVEYVGYGGGRGRPEESLLWASAGYAHLHVDTRGQGAVWSRGDTPDSGPAGPQVPGVMTRGVTAPETYYYRRLFADAARAVDAARSLDGLDPARVAVVGRSQGGAAAIAAAALVPDVSAVVAMVPFLCDVPRALRITDADPFAEVVRYLATHRDEVDAVLATLAHVDGVNLARRGRAPALFSAALMDAVVPPSTVFGAYHAYGGPKRMSVWPYNGHEGGGVDDDRAAVDFVREHLGG</sequence>
<feature type="region of interest" description="Disordered" evidence="1">
    <location>
        <begin position="125"/>
        <end position="145"/>
    </location>
</feature>
<dbReference type="SUPFAM" id="SSF53474">
    <property type="entry name" value="alpha/beta-Hydrolases"/>
    <property type="match status" value="1"/>
</dbReference>